<dbReference type="EMBL" id="CP045891">
    <property type="protein sequence ID" value="QQP58373.1"/>
    <property type="molecule type" value="Genomic_DNA"/>
</dbReference>
<name>A0A7T8KMB8_CALRO</name>
<dbReference type="Proteomes" id="UP000595437">
    <property type="component" value="Chromosome 2"/>
</dbReference>
<dbReference type="InterPro" id="IPR001888">
    <property type="entry name" value="Transposase_1"/>
</dbReference>
<dbReference type="OrthoDB" id="616263at2759"/>
<feature type="domain" description="Mos1 transposase HTH" evidence="1">
    <location>
        <begin position="3"/>
        <end position="51"/>
    </location>
</feature>
<dbReference type="InterPro" id="IPR041426">
    <property type="entry name" value="Mos1_HTH"/>
</dbReference>
<dbReference type="Pfam" id="PF17906">
    <property type="entry name" value="HTH_48"/>
    <property type="match status" value="1"/>
</dbReference>
<dbReference type="InterPro" id="IPR036397">
    <property type="entry name" value="RNaseH_sf"/>
</dbReference>
<keyword evidence="3" id="KW-1185">Reference proteome</keyword>
<dbReference type="AlphaFoldDB" id="A0A7T8KMB8"/>
<organism evidence="2 3">
    <name type="scientific">Caligus rogercresseyi</name>
    <name type="common">Sea louse</name>
    <dbReference type="NCBI Taxonomy" id="217165"/>
    <lineage>
        <taxon>Eukaryota</taxon>
        <taxon>Metazoa</taxon>
        <taxon>Ecdysozoa</taxon>
        <taxon>Arthropoda</taxon>
        <taxon>Crustacea</taxon>
        <taxon>Multicrustacea</taxon>
        <taxon>Hexanauplia</taxon>
        <taxon>Copepoda</taxon>
        <taxon>Siphonostomatoida</taxon>
        <taxon>Caligidae</taxon>
        <taxon>Caligus</taxon>
    </lineage>
</organism>
<dbReference type="Gene3D" id="1.10.10.1450">
    <property type="match status" value="1"/>
</dbReference>
<dbReference type="PANTHER" id="PTHR46060:SF1">
    <property type="entry name" value="MARINER MOS1 TRANSPOSASE-LIKE PROTEIN"/>
    <property type="match status" value="1"/>
</dbReference>
<dbReference type="PANTHER" id="PTHR46060">
    <property type="entry name" value="MARINER MOS1 TRANSPOSASE-LIKE PROTEIN"/>
    <property type="match status" value="1"/>
</dbReference>
<evidence type="ECO:0000313" key="2">
    <source>
        <dbReference type="EMBL" id="QQP58373.1"/>
    </source>
</evidence>
<dbReference type="InterPro" id="IPR052709">
    <property type="entry name" value="Transposase-MT_Hybrid"/>
</dbReference>
<dbReference type="Gene3D" id="3.30.420.10">
    <property type="entry name" value="Ribonuclease H-like superfamily/Ribonuclease H"/>
    <property type="match status" value="1"/>
</dbReference>
<reference evidence="3" key="1">
    <citation type="submission" date="2021-01" db="EMBL/GenBank/DDBJ databases">
        <title>Caligus Genome Assembly.</title>
        <authorList>
            <person name="Gallardo-Escarate C."/>
        </authorList>
    </citation>
    <scope>NUCLEOTIDE SEQUENCE [LARGE SCALE GENOMIC DNA]</scope>
</reference>
<gene>
    <name evidence="2" type="ORF">FKW44_003664</name>
</gene>
<evidence type="ECO:0000313" key="3">
    <source>
        <dbReference type="Proteomes" id="UP000595437"/>
    </source>
</evidence>
<evidence type="ECO:0000259" key="1">
    <source>
        <dbReference type="Pfam" id="PF17906"/>
    </source>
</evidence>
<dbReference type="Pfam" id="PF01359">
    <property type="entry name" value="Transposase_1"/>
    <property type="match status" value="1"/>
</dbReference>
<sequence length="337" mass="39999">MEKSELRMLIKHYFLREKTIAETKAKLDKYYGDSAPSISMVKKWFTEFRCGRTSTIDAERSGRPVEVATPETIQKNHDMVLADRRLKVREIVEAIGISNGSVVSILKDHLAMKKLSARWVPRLLTIDHKRNRVTTSMECLALFNRNKDEFFRRFVTVDETWIHYYTPETKQQSKQRPKWVYQPTKSTVFWDARGVIHIDYLQKGRTMNGEYYTSLLDQFNEDLKKKRPHLAKKKVIFHQDNARVHTCVVSMAKFYELRYELLPHPPYSPDLAPSDYFLFPNLKKWPAGKRFYSNNEIISQTNKYFEDLEKSYFLEGIKKLEKRWTKCIELKGDYVEK</sequence>
<proteinExistence type="predicted"/>
<dbReference type="GO" id="GO:0003676">
    <property type="term" value="F:nucleic acid binding"/>
    <property type="evidence" value="ECO:0007669"/>
    <property type="project" value="InterPro"/>
</dbReference>
<accession>A0A7T8KMB8</accession>
<protein>
    <submittedName>
        <fullName evidence="2">Mariner transposase</fullName>
    </submittedName>
</protein>